<dbReference type="PANTHER" id="PTHR46796">
    <property type="entry name" value="HTH-TYPE TRANSCRIPTIONAL ACTIVATOR RHAS-RELATED"/>
    <property type="match status" value="1"/>
</dbReference>
<reference evidence="5 6" key="1">
    <citation type="submission" date="2019-02" db="EMBL/GenBank/DDBJ databases">
        <title>Deep-cultivation of Planctomycetes and their phenomic and genomic characterization uncovers novel biology.</title>
        <authorList>
            <person name="Wiegand S."/>
            <person name="Jogler M."/>
            <person name="Boedeker C."/>
            <person name="Pinto D."/>
            <person name="Vollmers J."/>
            <person name="Rivas-Marin E."/>
            <person name="Kohn T."/>
            <person name="Peeters S.H."/>
            <person name="Heuer A."/>
            <person name="Rast P."/>
            <person name="Oberbeckmann S."/>
            <person name="Bunk B."/>
            <person name="Jeske O."/>
            <person name="Meyerdierks A."/>
            <person name="Storesund J.E."/>
            <person name="Kallscheuer N."/>
            <person name="Luecker S."/>
            <person name="Lage O.M."/>
            <person name="Pohl T."/>
            <person name="Merkel B.J."/>
            <person name="Hornburger P."/>
            <person name="Mueller R.-W."/>
            <person name="Bruemmer F."/>
            <person name="Labrenz M."/>
            <person name="Spormann A.M."/>
            <person name="Op den Camp H."/>
            <person name="Overmann J."/>
            <person name="Amann R."/>
            <person name="Jetten M.S.M."/>
            <person name="Mascher T."/>
            <person name="Medema M.H."/>
            <person name="Devos D.P."/>
            <person name="Kaster A.-K."/>
            <person name="Ovreas L."/>
            <person name="Rohde M."/>
            <person name="Galperin M.Y."/>
            <person name="Jogler C."/>
        </authorList>
    </citation>
    <scope>NUCLEOTIDE SEQUENCE [LARGE SCALE GENOMIC DNA]</scope>
    <source>
        <strain evidence="5 6">Q31a</strain>
    </source>
</reference>
<keyword evidence="3" id="KW-0804">Transcription</keyword>
<evidence type="ECO:0000313" key="5">
    <source>
        <dbReference type="EMBL" id="QDV22060.1"/>
    </source>
</evidence>
<dbReference type="GO" id="GO:0008168">
    <property type="term" value="F:methyltransferase activity"/>
    <property type="evidence" value="ECO:0007669"/>
    <property type="project" value="UniProtKB-KW"/>
</dbReference>
<gene>
    <name evidence="5" type="primary">adaA</name>
    <name evidence="5" type="ORF">Q31a_03390</name>
</gene>
<dbReference type="SUPFAM" id="SSF46689">
    <property type="entry name" value="Homeodomain-like"/>
    <property type="match status" value="2"/>
</dbReference>
<dbReference type="KEGG" id="ahel:Q31a_03390"/>
<dbReference type="GO" id="GO:0003700">
    <property type="term" value="F:DNA-binding transcription factor activity"/>
    <property type="evidence" value="ECO:0007669"/>
    <property type="project" value="InterPro"/>
</dbReference>
<feature type="domain" description="HTH araC/xylS-type" evidence="4">
    <location>
        <begin position="144"/>
        <end position="242"/>
    </location>
</feature>
<dbReference type="GO" id="GO:0043565">
    <property type="term" value="F:sequence-specific DNA binding"/>
    <property type="evidence" value="ECO:0007669"/>
    <property type="project" value="InterPro"/>
</dbReference>
<keyword evidence="2" id="KW-0238">DNA-binding</keyword>
<name>A0A518G0J3_9BACT</name>
<dbReference type="Pfam" id="PF12833">
    <property type="entry name" value="HTH_18"/>
    <property type="match status" value="1"/>
</dbReference>
<protein>
    <submittedName>
        <fullName evidence="5">Bifunctional transcriptional activator/DNA repair enzyme AdaA</fullName>
        <ecNumber evidence="5">2.1.1.-</ecNumber>
    </submittedName>
</protein>
<dbReference type="Gene3D" id="3.30.450.20">
    <property type="entry name" value="PAS domain"/>
    <property type="match status" value="1"/>
</dbReference>
<dbReference type="Proteomes" id="UP000318017">
    <property type="component" value="Chromosome"/>
</dbReference>
<sequence length="251" mass="29157">MNSIQRDFYQQLGQVQRFQELFEHLPGIYFFVKDAESRMMGASPGILARFGLSHEDDIIGTSDYDYFPQHIAAKFVEDDQQVMQTGTALIGRVEIWYTEQRLLDWFITNKHPIRDEQQRIVGVMGTVRSYEGSRRSFQTYTQIDKVVEHIRERHASRLTVTDLARIADLSPRQLHRKFLEFFGMNVQEFLSRTRIQAASDALLKTDAPIADIALRYGFCDQSAFTQQFKKHAGITPHKFRKINAQQPKPVP</sequence>
<dbReference type="PROSITE" id="PS00041">
    <property type="entry name" value="HTH_ARAC_FAMILY_1"/>
    <property type="match status" value="1"/>
</dbReference>
<keyword evidence="5" id="KW-0808">Transferase</keyword>
<dbReference type="AlphaFoldDB" id="A0A518G0J3"/>
<dbReference type="PRINTS" id="PR00032">
    <property type="entry name" value="HTHARAC"/>
</dbReference>
<accession>A0A518G0J3</accession>
<dbReference type="InterPro" id="IPR050204">
    <property type="entry name" value="AraC_XylS_family_regulators"/>
</dbReference>
<evidence type="ECO:0000313" key="6">
    <source>
        <dbReference type="Proteomes" id="UP000318017"/>
    </source>
</evidence>
<dbReference type="OrthoDB" id="273555at2"/>
<dbReference type="EC" id="2.1.1.-" evidence="5"/>
<dbReference type="InterPro" id="IPR020449">
    <property type="entry name" value="Tscrpt_reg_AraC-type_HTH"/>
</dbReference>
<dbReference type="InterPro" id="IPR018062">
    <property type="entry name" value="HTH_AraC-typ_CS"/>
</dbReference>
<dbReference type="SMART" id="SM00091">
    <property type="entry name" value="PAS"/>
    <property type="match status" value="1"/>
</dbReference>
<dbReference type="RefSeq" id="WP_145073001.1">
    <property type="nucleotide sequence ID" value="NZ_CP036298.1"/>
</dbReference>
<dbReference type="InterPro" id="IPR018060">
    <property type="entry name" value="HTH_AraC"/>
</dbReference>
<proteinExistence type="predicted"/>
<evidence type="ECO:0000256" key="3">
    <source>
        <dbReference type="ARBA" id="ARBA00023163"/>
    </source>
</evidence>
<dbReference type="InterPro" id="IPR000014">
    <property type="entry name" value="PAS"/>
</dbReference>
<evidence type="ECO:0000256" key="1">
    <source>
        <dbReference type="ARBA" id="ARBA00023015"/>
    </source>
</evidence>
<evidence type="ECO:0000259" key="4">
    <source>
        <dbReference type="PROSITE" id="PS01124"/>
    </source>
</evidence>
<dbReference type="GO" id="GO:0032259">
    <property type="term" value="P:methylation"/>
    <property type="evidence" value="ECO:0007669"/>
    <property type="project" value="UniProtKB-KW"/>
</dbReference>
<dbReference type="SMART" id="SM00342">
    <property type="entry name" value="HTH_ARAC"/>
    <property type="match status" value="1"/>
</dbReference>
<evidence type="ECO:0000256" key="2">
    <source>
        <dbReference type="ARBA" id="ARBA00023125"/>
    </source>
</evidence>
<dbReference type="InterPro" id="IPR035965">
    <property type="entry name" value="PAS-like_dom_sf"/>
</dbReference>
<dbReference type="PROSITE" id="PS01124">
    <property type="entry name" value="HTH_ARAC_FAMILY_2"/>
    <property type="match status" value="1"/>
</dbReference>
<dbReference type="InterPro" id="IPR009057">
    <property type="entry name" value="Homeodomain-like_sf"/>
</dbReference>
<keyword evidence="1" id="KW-0805">Transcription regulation</keyword>
<dbReference type="CDD" id="cd00130">
    <property type="entry name" value="PAS"/>
    <property type="match status" value="1"/>
</dbReference>
<dbReference type="PANTHER" id="PTHR46796:SF13">
    <property type="entry name" value="HTH-TYPE TRANSCRIPTIONAL ACTIVATOR RHAS"/>
    <property type="match status" value="1"/>
</dbReference>
<dbReference type="Pfam" id="PF08448">
    <property type="entry name" value="PAS_4"/>
    <property type="match status" value="1"/>
</dbReference>
<dbReference type="EMBL" id="CP036298">
    <property type="protein sequence ID" value="QDV22060.1"/>
    <property type="molecule type" value="Genomic_DNA"/>
</dbReference>
<dbReference type="Gene3D" id="1.10.10.60">
    <property type="entry name" value="Homeodomain-like"/>
    <property type="match status" value="1"/>
</dbReference>
<organism evidence="5 6">
    <name type="scientific">Aureliella helgolandensis</name>
    <dbReference type="NCBI Taxonomy" id="2527968"/>
    <lineage>
        <taxon>Bacteria</taxon>
        <taxon>Pseudomonadati</taxon>
        <taxon>Planctomycetota</taxon>
        <taxon>Planctomycetia</taxon>
        <taxon>Pirellulales</taxon>
        <taxon>Pirellulaceae</taxon>
        <taxon>Aureliella</taxon>
    </lineage>
</organism>
<keyword evidence="5" id="KW-0489">Methyltransferase</keyword>
<dbReference type="SUPFAM" id="SSF55785">
    <property type="entry name" value="PYP-like sensor domain (PAS domain)"/>
    <property type="match status" value="1"/>
</dbReference>
<keyword evidence="6" id="KW-1185">Reference proteome</keyword>
<dbReference type="InterPro" id="IPR013656">
    <property type="entry name" value="PAS_4"/>
</dbReference>